<dbReference type="Gene3D" id="3.30.700.10">
    <property type="entry name" value="Glycoprotein, Type 4 Pilin"/>
    <property type="match status" value="1"/>
</dbReference>
<dbReference type="Proteomes" id="UP001500279">
    <property type="component" value="Unassembled WGS sequence"/>
</dbReference>
<dbReference type="EMBL" id="BAAAEW010000058">
    <property type="protein sequence ID" value="GAA0771580.1"/>
    <property type="molecule type" value="Genomic_DNA"/>
</dbReference>
<evidence type="ECO:0000313" key="3">
    <source>
        <dbReference type="Proteomes" id="UP001500279"/>
    </source>
</evidence>
<evidence type="ECO:0000313" key="2">
    <source>
        <dbReference type="EMBL" id="GAA0771580.1"/>
    </source>
</evidence>
<keyword evidence="3" id="KW-1185">Reference proteome</keyword>
<dbReference type="RefSeq" id="WP_141288052.1">
    <property type="nucleotide sequence ID" value="NZ_BAAAEW010000058.1"/>
</dbReference>
<comment type="caution">
    <text evidence="2">The sequence shown here is derived from an EMBL/GenBank/DDBJ whole genome shotgun (WGS) entry which is preliminary data.</text>
</comment>
<dbReference type="NCBIfam" id="TIGR02532">
    <property type="entry name" value="IV_pilin_GFxxxE"/>
    <property type="match status" value="1"/>
</dbReference>
<organism evidence="2 3">
    <name type="scientific">Ideonella azotifigens</name>
    <dbReference type="NCBI Taxonomy" id="513160"/>
    <lineage>
        <taxon>Bacteria</taxon>
        <taxon>Pseudomonadati</taxon>
        <taxon>Pseudomonadota</taxon>
        <taxon>Betaproteobacteria</taxon>
        <taxon>Burkholderiales</taxon>
        <taxon>Sphaerotilaceae</taxon>
        <taxon>Ideonella</taxon>
    </lineage>
</organism>
<evidence type="ECO:0000256" key="1">
    <source>
        <dbReference type="SAM" id="MobiDB-lite"/>
    </source>
</evidence>
<dbReference type="PROSITE" id="PS00409">
    <property type="entry name" value="PROKAR_NTER_METHYL"/>
    <property type="match status" value="1"/>
</dbReference>
<name>A0ABN1KN78_9BURK</name>
<sequence length="155" mass="16611">MKALKPGGYTLVELLAVLAVLSILAMGAMPMAEMAAQRQKEQALRDALWEIRGGLDAYKKAVDSGQIAREAGGSGYPPKLASLTEGVMDVHGQPRYFLRRLPRDPFASPELTAEASWALRSYDSPPEAPHAGADVFDVQSSSTAKGSNGVPLKDW</sequence>
<dbReference type="Pfam" id="PF07963">
    <property type="entry name" value="N_methyl"/>
    <property type="match status" value="1"/>
</dbReference>
<protein>
    <recommendedName>
        <fullName evidence="4">General secretion pathway protein GspG</fullName>
    </recommendedName>
</protein>
<dbReference type="SUPFAM" id="SSF54523">
    <property type="entry name" value="Pili subunits"/>
    <property type="match status" value="1"/>
</dbReference>
<dbReference type="InterPro" id="IPR045584">
    <property type="entry name" value="Pilin-like"/>
</dbReference>
<dbReference type="InterPro" id="IPR012902">
    <property type="entry name" value="N_methyl_site"/>
</dbReference>
<feature type="region of interest" description="Disordered" evidence="1">
    <location>
        <begin position="122"/>
        <end position="155"/>
    </location>
</feature>
<accession>A0ABN1KN78</accession>
<reference evidence="2 3" key="1">
    <citation type="journal article" date="2019" name="Int. J. Syst. Evol. Microbiol.">
        <title>The Global Catalogue of Microorganisms (GCM) 10K type strain sequencing project: providing services to taxonomists for standard genome sequencing and annotation.</title>
        <authorList>
            <consortium name="The Broad Institute Genomics Platform"/>
            <consortium name="The Broad Institute Genome Sequencing Center for Infectious Disease"/>
            <person name="Wu L."/>
            <person name="Ma J."/>
        </authorList>
    </citation>
    <scope>NUCLEOTIDE SEQUENCE [LARGE SCALE GENOMIC DNA]</scope>
    <source>
        <strain evidence="2 3">JCM 15503</strain>
    </source>
</reference>
<gene>
    <name evidence="2" type="ORF">GCM10009107_64080</name>
</gene>
<evidence type="ECO:0008006" key="4">
    <source>
        <dbReference type="Google" id="ProtNLM"/>
    </source>
</evidence>
<proteinExistence type="predicted"/>